<keyword evidence="3" id="KW-0131">Cell cycle</keyword>
<evidence type="ECO:0000256" key="4">
    <source>
        <dbReference type="SAM" id="MobiDB-lite"/>
    </source>
</evidence>
<gene>
    <name evidence="6" type="ORF">GSTENG00016589001</name>
</gene>
<dbReference type="OrthoDB" id="6264899at2759"/>
<organism evidence="6">
    <name type="scientific">Tetraodon nigroviridis</name>
    <name type="common">Spotted green pufferfish</name>
    <name type="synonym">Chelonodon nigroviridis</name>
    <dbReference type="NCBI Taxonomy" id="99883"/>
    <lineage>
        <taxon>Eukaryota</taxon>
        <taxon>Metazoa</taxon>
        <taxon>Chordata</taxon>
        <taxon>Craniata</taxon>
        <taxon>Vertebrata</taxon>
        <taxon>Euteleostomi</taxon>
        <taxon>Actinopterygii</taxon>
        <taxon>Neopterygii</taxon>
        <taxon>Teleostei</taxon>
        <taxon>Neoteleostei</taxon>
        <taxon>Acanthomorphata</taxon>
        <taxon>Eupercaria</taxon>
        <taxon>Tetraodontiformes</taxon>
        <taxon>Tetradontoidea</taxon>
        <taxon>Tetraodontidae</taxon>
        <taxon>Tetraodon</taxon>
    </lineage>
</organism>
<feature type="domain" description="Par3/HAL N-terminal" evidence="5">
    <location>
        <begin position="1"/>
        <end position="41"/>
    </location>
</feature>
<keyword evidence="2" id="KW-0677">Repeat</keyword>
<dbReference type="GO" id="GO:0008104">
    <property type="term" value="P:intracellular protein localization"/>
    <property type="evidence" value="ECO:0007669"/>
    <property type="project" value="TreeGrafter"/>
</dbReference>
<dbReference type="GO" id="GO:0016324">
    <property type="term" value="C:apical plasma membrane"/>
    <property type="evidence" value="ECO:0007669"/>
    <property type="project" value="TreeGrafter"/>
</dbReference>
<reference evidence="6" key="1">
    <citation type="journal article" date="2004" name="Nature">
        <title>Genome duplication in the teleost fish Tetraodon nigroviridis reveals the early vertebrate proto-karyotype.</title>
        <authorList>
            <person name="Jaillon O."/>
            <person name="Aury J.-M."/>
            <person name="Brunet F."/>
            <person name="Petit J.-L."/>
            <person name="Stange-Thomann N."/>
            <person name="Mauceli E."/>
            <person name="Bouneau L."/>
            <person name="Fischer C."/>
            <person name="Ozouf-Costaz C."/>
            <person name="Bernot A."/>
            <person name="Nicaud S."/>
            <person name="Jaffe D."/>
            <person name="Fisher S."/>
            <person name="Lutfalla G."/>
            <person name="Dossat C."/>
            <person name="Segurens B."/>
            <person name="Dasilva C."/>
            <person name="Salanoubat M."/>
            <person name="Levy M."/>
            <person name="Boudet N."/>
            <person name="Castellano S."/>
            <person name="Anthouard V."/>
            <person name="Jubin C."/>
            <person name="Castelli V."/>
            <person name="Katinka M."/>
            <person name="Vacherie B."/>
            <person name="Biemont C."/>
            <person name="Skalli Z."/>
            <person name="Cattolico L."/>
            <person name="Poulain J."/>
            <person name="De Berardinis V."/>
            <person name="Cruaud C."/>
            <person name="Duprat S."/>
            <person name="Brottier P."/>
            <person name="Coutanceau J.-P."/>
            <person name="Gouzy J."/>
            <person name="Parra G."/>
            <person name="Lardier G."/>
            <person name="Chapple C."/>
            <person name="McKernan K.J."/>
            <person name="McEwan P."/>
            <person name="Bosak S."/>
            <person name="Kellis M."/>
            <person name="Volff J.-N."/>
            <person name="Guigo R."/>
            <person name="Zody M.C."/>
            <person name="Mesirov J."/>
            <person name="Lindblad-Toh K."/>
            <person name="Birren B."/>
            <person name="Nusbaum C."/>
            <person name="Kahn D."/>
            <person name="Robinson-Rechavi M."/>
            <person name="Laudet V."/>
            <person name="Schachter V."/>
            <person name="Quetier F."/>
            <person name="Saurin W."/>
            <person name="Scarpelli C."/>
            <person name="Wincker P."/>
            <person name="Lander E.S."/>
            <person name="Weissenbach J."/>
            <person name="Roest Crollius H."/>
        </authorList>
    </citation>
    <scope>NUCLEOTIDE SEQUENCE [LARGE SCALE GENOMIC DNA]</scope>
</reference>
<dbReference type="GO" id="GO:0051301">
    <property type="term" value="P:cell division"/>
    <property type="evidence" value="ECO:0007669"/>
    <property type="project" value="UniProtKB-KW"/>
</dbReference>
<dbReference type="GO" id="GO:0005912">
    <property type="term" value="C:adherens junction"/>
    <property type="evidence" value="ECO:0007669"/>
    <property type="project" value="TreeGrafter"/>
</dbReference>
<evidence type="ECO:0000256" key="3">
    <source>
        <dbReference type="ARBA" id="ARBA00023306"/>
    </source>
</evidence>
<dbReference type="EMBL" id="CAAE01014565">
    <property type="protein sequence ID" value="CAF98766.1"/>
    <property type="molecule type" value="Genomic_DNA"/>
</dbReference>
<evidence type="ECO:0000259" key="5">
    <source>
        <dbReference type="Pfam" id="PF12053"/>
    </source>
</evidence>
<accession>Q4SKR6</accession>
<dbReference type="KEGG" id="tng:GSTEN00016589G001"/>
<dbReference type="GO" id="GO:0005938">
    <property type="term" value="C:cell cortex"/>
    <property type="evidence" value="ECO:0007669"/>
    <property type="project" value="TreeGrafter"/>
</dbReference>
<dbReference type="PANTHER" id="PTHR16484">
    <property type="entry name" value="PARTITIONING DEFECTIVE 3 RELATED"/>
    <property type="match status" value="1"/>
</dbReference>
<dbReference type="GO" id="GO:0035091">
    <property type="term" value="F:phosphatidylinositol binding"/>
    <property type="evidence" value="ECO:0007669"/>
    <property type="project" value="TreeGrafter"/>
</dbReference>
<evidence type="ECO:0000256" key="2">
    <source>
        <dbReference type="ARBA" id="ARBA00022737"/>
    </source>
</evidence>
<dbReference type="GO" id="GO:0045197">
    <property type="term" value="P:establishment or maintenance of epithelial cell apical/basal polarity"/>
    <property type="evidence" value="ECO:0007669"/>
    <property type="project" value="TreeGrafter"/>
</dbReference>
<dbReference type="AlphaFoldDB" id="Q4SKR6"/>
<feature type="region of interest" description="Disordered" evidence="4">
    <location>
        <begin position="61"/>
        <end position="97"/>
    </location>
</feature>
<feature type="compositionally biased region" description="Polar residues" evidence="4">
    <location>
        <begin position="63"/>
        <end position="77"/>
    </location>
</feature>
<sequence length="159" mass="16904">MKVTVCFGRTRVVVPCGDGNVKVSNLIEQAAMRYKKAIAKVGAPLGALLRRAASCLRSRAPTWRSSPASTGAESGQASRGWLWEGKPARTPPRATVGDRVGGDLSVGGCVKAILQERPTFPSGVKTKAAPCLFCVWRNVSQTEPKSLRGCVYVCVCVRG</sequence>
<dbReference type="InterPro" id="IPR052213">
    <property type="entry name" value="PAR3"/>
</dbReference>
<name>Q4SKR6_TETNG</name>
<protein>
    <submittedName>
        <fullName evidence="6">(spotted green pufferfish) hypothetical protein</fullName>
    </submittedName>
</protein>
<dbReference type="GO" id="GO:0000226">
    <property type="term" value="P:microtubule cytoskeleton organization"/>
    <property type="evidence" value="ECO:0007669"/>
    <property type="project" value="TreeGrafter"/>
</dbReference>
<keyword evidence="1" id="KW-0132">Cell division</keyword>
<evidence type="ECO:0000313" key="6">
    <source>
        <dbReference type="EMBL" id="CAF98766.1"/>
    </source>
</evidence>
<dbReference type="GO" id="GO:0007155">
    <property type="term" value="P:cell adhesion"/>
    <property type="evidence" value="ECO:0007669"/>
    <property type="project" value="TreeGrafter"/>
</dbReference>
<dbReference type="GO" id="GO:0043296">
    <property type="term" value="C:apical junction complex"/>
    <property type="evidence" value="ECO:0007669"/>
    <property type="project" value="TreeGrafter"/>
</dbReference>
<reference evidence="6" key="2">
    <citation type="submission" date="2004-02" db="EMBL/GenBank/DDBJ databases">
        <authorList>
            <consortium name="Genoscope"/>
            <consortium name="Whitehead Institute Centre for Genome Research"/>
        </authorList>
    </citation>
    <scope>NUCLEOTIDE SEQUENCE</scope>
</reference>
<evidence type="ECO:0000256" key="1">
    <source>
        <dbReference type="ARBA" id="ARBA00022618"/>
    </source>
</evidence>
<dbReference type="InterPro" id="IPR021922">
    <property type="entry name" value="Par3/HAL_N"/>
</dbReference>
<dbReference type="Gene3D" id="3.10.20.90">
    <property type="entry name" value="Phosphatidylinositol 3-kinase Catalytic Subunit, Chain A, domain 1"/>
    <property type="match status" value="1"/>
</dbReference>
<comment type="caution">
    <text evidence="6">The sequence shown here is derived from an EMBL/GenBank/DDBJ whole genome shotgun (WGS) entry which is preliminary data.</text>
</comment>
<proteinExistence type="predicted"/>
<dbReference type="GO" id="GO:0051660">
    <property type="term" value="P:establishment of centrosome localization"/>
    <property type="evidence" value="ECO:0007669"/>
    <property type="project" value="TreeGrafter"/>
</dbReference>
<dbReference type="Pfam" id="PF12053">
    <property type="entry name" value="Par3_HAL_N_term"/>
    <property type="match status" value="1"/>
</dbReference>
<dbReference type="PANTHER" id="PTHR16484:SF10">
    <property type="entry name" value="PARTITIONING DEFECTIVE 3 HOMOLOG"/>
    <property type="match status" value="1"/>
</dbReference>
<dbReference type="GO" id="GO:0030010">
    <property type="term" value="P:establishment of cell polarity"/>
    <property type="evidence" value="ECO:0007669"/>
    <property type="project" value="TreeGrafter"/>
</dbReference>